<dbReference type="Proteomes" id="UP000461506">
    <property type="component" value="Unassembled WGS sequence"/>
</dbReference>
<comment type="caution">
    <text evidence="1">The sequence shown here is derived from an EMBL/GenBank/DDBJ whole genome shotgun (WGS) entry which is preliminary data.</text>
</comment>
<dbReference type="RefSeq" id="WP_154276152.1">
    <property type="nucleotide sequence ID" value="NZ_WKQN01000001.1"/>
</dbReference>
<gene>
    <name evidence="1" type="ORF">GKD95_00760</name>
</gene>
<reference evidence="1 2" key="1">
    <citation type="journal article" date="2019" name="Nat. Med.">
        <title>A library of human gut bacterial isolates paired with longitudinal multiomics data enables mechanistic microbiome research.</title>
        <authorList>
            <person name="Poyet M."/>
            <person name="Groussin M."/>
            <person name="Gibbons S.M."/>
            <person name="Avila-Pacheco J."/>
            <person name="Jiang X."/>
            <person name="Kearney S.M."/>
            <person name="Perrotta A.R."/>
            <person name="Berdy B."/>
            <person name="Zhao S."/>
            <person name="Lieberman T.D."/>
            <person name="Swanson P.K."/>
            <person name="Smith M."/>
            <person name="Roesemann S."/>
            <person name="Alexander J.E."/>
            <person name="Rich S.A."/>
            <person name="Livny J."/>
            <person name="Vlamakis H."/>
            <person name="Clish C."/>
            <person name="Bullock K."/>
            <person name="Deik A."/>
            <person name="Scott J."/>
            <person name="Pierce K.A."/>
            <person name="Xavier R.J."/>
            <person name="Alm E.J."/>
        </authorList>
    </citation>
    <scope>NUCLEOTIDE SEQUENCE [LARGE SCALE GENOMIC DNA]</scope>
    <source>
        <strain evidence="1 2">BIOML-A1</strain>
    </source>
</reference>
<sequence>MTNEKCFEVHAELVVRPTGQDVDDIMVSALEGGICYWCDRVTVEGQYLGKYASEQISRGGTLKVHVTEPFDEQDTEWYELDIEKFIQGFRLWLENGGDCYGAVSGDGKVDCGEIDAGCADAIIQYALFGDLVFG</sequence>
<accession>A0A844DNL5</accession>
<evidence type="ECO:0000313" key="1">
    <source>
        <dbReference type="EMBL" id="MSC61900.1"/>
    </source>
</evidence>
<dbReference type="EMBL" id="WKQN01000001">
    <property type="protein sequence ID" value="MSC61900.1"/>
    <property type="molecule type" value="Genomic_DNA"/>
</dbReference>
<evidence type="ECO:0000313" key="2">
    <source>
        <dbReference type="Proteomes" id="UP000461506"/>
    </source>
</evidence>
<dbReference type="AlphaFoldDB" id="A0A844DNL5"/>
<name>A0A844DNL5_9FIRM</name>
<organism evidence="1 2">
    <name type="scientific">Faecalibacterium prausnitzii</name>
    <dbReference type="NCBI Taxonomy" id="853"/>
    <lineage>
        <taxon>Bacteria</taxon>
        <taxon>Bacillati</taxon>
        <taxon>Bacillota</taxon>
        <taxon>Clostridia</taxon>
        <taxon>Eubacteriales</taxon>
        <taxon>Oscillospiraceae</taxon>
        <taxon>Faecalibacterium</taxon>
    </lineage>
</organism>
<proteinExistence type="predicted"/>
<protein>
    <submittedName>
        <fullName evidence="1">Uncharacterized protein</fullName>
    </submittedName>
</protein>